<comment type="caution">
    <text evidence="1">The sequence shown here is derived from an EMBL/GenBank/DDBJ whole genome shotgun (WGS) entry which is preliminary data.</text>
</comment>
<accession>A0AAD9V137</accession>
<evidence type="ECO:0000313" key="1">
    <source>
        <dbReference type="EMBL" id="KAK2557326.1"/>
    </source>
</evidence>
<reference evidence="1" key="2">
    <citation type="journal article" date="2023" name="Science">
        <title>Genomic signatures of disease resistance in endangered staghorn corals.</title>
        <authorList>
            <person name="Vollmer S.V."/>
            <person name="Selwyn J.D."/>
            <person name="Despard B.A."/>
            <person name="Roesel C.L."/>
        </authorList>
    </citation>
    <scope>NUCLEOTIDE SEQUENCE</scope>
    <source>
        <strain evidence="1">K2</strain>
    </source>
</reference>
<protein>
    <submittedName>
        <fullName evidence="1">Uncharacterized protein</fullName>
    </submittedName>
</protein>
<keyword evidence="2" id="KW-1185">Reference proteome</keyword>
<dbReference type="AlphaFoldDB" id="A0AAD9V137"/>
<organism evidence="1 2">
    <name type="scientific">Acropora cervicornis</name>
    <name type="common">Staghorn coral</name>
    <dbReference type="NCBI Taxonomy" id="6130"/>
    <lineage>
        <taxon>Eukaryota</taxon>
        <taxon>Metazoa</taxon>
        <taxon>Cnidaria</taxon>
        <taxon>Anthozoa</taxon>
        <taxon>Hexacorallia</taxon>
        <taxon>Scleractinia</taxon>
        <taxon>Astrocoeniina</taxon>
        <taxon>Acroporidae</taxon>
        <taxon>Acropora</taxon>
    </lineage>
</organism>
<dbReference type="EMBL" id="JARQWQ010000050">
    <property type="protein sequence ID" value="KAK2557326.1"/>
    <property type="molecule type" value="Genomic_DNA"/>
</dbReference>
<name>A0AAD9V137_ACRCE</name>
<dbReference type="Proteomes" id="UP001249851">
    <property type="component" value="Unassembled WGS sequence"/>
</dbReference>
<sequence>MKLQSSTNRRADVTSKDVIEASLPVKITFNRNWTLLNYDVLEIIRPHDRQQRFLRQPTLPLFTIVYLSDID</sequence>
<reference evidence="1" key="1">
    <citation type="journal article" date="2023" name="G3 (Bethesda)">
        <title>Whole genome assembly and annotation of the endangered Caribbean coral Acropora cervicornis.</title>
        <authorList>
            <person name="Selwyn J.D."/>
            <person name="Vollmer S.V."/>
        </authorList>
    </citation>
    <scope>NUCLEOTIDE SEQUENCE</scope>
    <source>
        <strain evidence="1">K2</strain>
    </source>
</reference>
<evidence type="ECO:0000313" key="2">
    <source>
        <dbReference type="Proteomes" id="UP001249851"/>
    </source>
</evidence>
<gene>
    <name evidence="1" type="ORF">P5673_020424</name>
</gene>
<proteinExistence type="predicted"/>